<comment type="function">
    <text evidence="1">Required for the efficient initiation of filament assembly.</text>
</comment>
<evidence type="ECO:0000256" key="2">
    <source>
        <dbReference type="ARBA" id="ARBA00007703"/>
    </source>
</evidence>
<dbReference type="InterPro" id="IPR036679">
    <property type="entry name" value="FlgN-like_sf"/>
</dbReference>
<reference evidence="4 5" key="1">
    <citation type="submission" date="2019-09" db="EMBL/GenBank/DDBJ databases">
        <title>H2 Metabolism Revealed by Metagenomic Analysis in Subglacial Sediment of East Antarctica.</title>
        <authorList>
            <person name="Yang Z."/>
            <person name="Zhang Y."/>
            <person name="Lv Y."/>
            <person name="Yan W."/>
            <person name="Xiao X."/>
            <person name="Sun B."/>
            <person name="Ma H."/>
        </authorList>
    </citation>
    <scope>NUCLEOTIDE SEQUENCE [LARGE SCALE GENOMIC DNA]</scope>
    <source>
        <strain evidence="4">Bin2_2</strain>
    </source>
</reference>
<dbReference type="AlphaFoldDB" id="A0A7C9JV86"/>
<gene>
    <name evidence="4" type="ORF">GZ085_01045</name>
</gene>
<evidence type="ECO:0000256" key="3">
    <source>
        <dbReference type="ARBA" id="ARBA00022795"/>
    </source>
</evidence>
<dbReference type="InterPro" id="IPR007809">
    <property type="entry name" value="FlgN-like"/>
</dbReference>
<dbReference type="Pfam" id="PF05130">
    <property type="entry name" value="FlgN"/>
    <property type="match status" value="1"/>
</dbReference>
<keyword evidence="4" id="KW-0969">Cilium</keyword>
<proteinExistence type="inferred from homology"/>
<dbReference type="Gene3D" id="1.20.58.300">
    <property type="entry name" value="FlgN-like"/>
    <property type="match status" value="1"/>
</dbReference>
<evidence type="ECO:0000313" key="5">
    <source>
        <dbReference type="Proteomes" id="UP000483432"/>
    </source>
</evidence>
<evidence type="ECO:0000313" key="4">
    <source>
        <dbReference type="EMBL" id="NDP46978.1"/>
    </source>
</evidence>
<accession>A0A7C9JV86</accession>
<dbReference type="Proteomes" id="UP000483432">
    <property type="component" value="Unassembled WGS sequence"/>
</dbReference>
<evidence type="ECO:0000256" key="1">
    <source>
        <dbReference type="ARBA" id="ARBA00002397"/>
    </source>
</evidence>
<comment type="caution">
    <text evidence="4">The sequence shown here is derived from an EMBL/GenBank/DDBJ whole genome shotgun (WGS) entry which is preliminary data.</text>
</comment>
<comment type="similarity">
    <text evidence="2">Belongs to the FlgN family.</text>
</comment>
<dbReference type="EMBL" id="JAAFGW010000007">
    <property type="protein sequence ID" value="NDP46978.1"/>
    <property type="molecule type" value="Genomic_DNA"/>
</dbReference>
<organism evidence="4 5">
    <name type="scientific">Sulfuriferula multivorans</name>
    <dbReference type="NCBI Taxonomy" id="1559896"/>
    <lineage>
        <taxon>Bacteria</taxon>
        <taxon>Pseudomonadati</taxon>
        <taxon>Pseudomonadota</taxon>
        <taxon>Betaproteobacteria</taxon>
        <taxon>Nitrosomonadales</taxon>
        <taxon>Sulfuricellaceae</taxon>
        <taxon>Sulfuriferula</taxon>
    </lineage>
</organism>
<protein>
    <submittedName>
        <fullName evidence="4">Flagellar protein FlgN</fullName>
    </submittedName>
</protein>
<dbReference type="GO" id="GO:0044780">
    <property type="term" value="P:bacterial-type flagellum assembly"/>
    <property type="evidence" value="ECO:0007669"/>
    <property type="project" value="InterPro"/>
</dbReference>
<sequence length="162" mass="17666">MLQNESTRGPALDAKLTAESTAWQELLSVLEQEEQALIVGEADLLPKLNALKMAHLHSLSTMVRTRHEGLVSAGLTPDHAGMNAWLEQQGKPKNSDQWEKLQTMEQQSQEINLRIGTLIELRLNSTRQALNVLVQAATSQGGLYDQAGCSVATRNGKPLTAA</sequence>
<name>A0A7C9JV86_9PROT</name>
<dbReference type="SUPFAM" id="SSF140566">
    <property type="entry name" value="FlgN-like"/>
    <property type="match status" value="1"/>
</dbReference>
<keyword evidence="4" id="KW-0282">Flagellum</keyword>
<keyword evidence="4" id="KW-0966">Cell projection</keyword>
<keyword evidence="3" id="KW-1005">Bacterial flagellum biogenesis</keyword>